<proteinExistence type="predicted"/>
<dbReference type="Gene3D" id="1.10.10.1320">
    <property type="entry name" value="Anti-sigma factor, zinc-finger domain"/>
    <property type="match status" value="1"/>
</dbReference>
<comment type="caution">
    <text evidence="2">The sequence shown here is derived from an EMBL/GenBank/DDBJ whole genome shotgun (WGS) entry which is preliminary data.</text>
</comment>
<dbReference type="AlphaFoldDB" id="A0A6N7PZV1"/>
<dbReference type="Pfam" id="PF13490">
    <property type="entry name" value="zf-HC2"/>
    <property type="match status" value="1"/>
</dbReference>
<keyword evidence="3" id="KW-1185">Reference proteome</keyword>
<protein>
    <recommendedName>
        <fullName evidence="1">Putative zinc-finger domain-containing protein</fullName>
    </recommendedName>
</protein>
<dbReference type="OrthoDB" id="7549755at2"/>
<feature type="domain" description="Putative zinc-finger" evidence="1">
    <location>
        <begin position="11"/>
        <end position="44"/>
    </location>
</feature>
<name>A0A6N7PZV1_9BACT</name>
<evidence type="ECO:0000313" key="2">
    <source>
        <dbReference type="EMBL" id="MRG97389.1"/>
    </source>
</evidence>
<dbReference type="RefSeq" id="WP_153824174.1">
    <property type="nucleotide sequence ID" value="NZ_WJIE01000017.1"/>
</dbReference>
<accession>A0A6N7PZV1</accession>
<dbReference type="Proteomes" id="UP000440224">
    <property type="component" value="Unassembled WGS sequence"/>
</dbReference>
<dbReference type="InterPro" id="IPR027383">
    <property type="entry name" value="Znf_put"/>
</dbReference>
<dbReference type="InterPro" id="IPR041916">
    <property type="entry name" value="Anti_sigma_zinc_sf"/>
</dbReference>
<evidence type="ECO:0000313" key="3">
    <source>
        <dbReference type="Proteomes" id="UP000440224"/>
    </source>
</evidence>
<dbReference type="EMBL" id="WJIE01000017">
    <property type="protein sequence ID" value="MRG97389.1"/>
    <property type="molecule type" value="Genomic_DNA"/>
</dbReference>
<organism evidence="2 3">
    <name type="scientific">Polyangium spumosum</name>
    <dbReference type="NCBI Taxonomy" id="889282"/>
    <lineage>
        <taxon>Bacteria</taxon>
        <taxon>Pseudomonadati</taxon>
        <taxon>Myxococcota</taxon>
        <taxon>Polyangia</taxon>
        <taxon>Polyangiales</taxon>
        <taxon>Polyangiaceae</taxon>
        <taxon>Polyangium</taxon>
    </lineage>
</organism>
<reference evidence="2 3" key="1">
    <citation type="submission" date="2019-10" db="EMBL/GenBank/DDBJ databases">
        <title>A soil myxobacterium in the family Polyangiaceae.</title>
        <authorList>
            <person name="Li Y."/>
            <person name="Wang J."/>
        </authorList>
    </citation>
    <scope>NUCLEOTIDE SEQUENCE [LARGE SCALE GENOMIC DNA]</scope>
    <source>
        <strain evidence="2 3">DSM 14734</strain>
    </source>
</reference>
<gene>
    <name evidence="2" type="ORF">GF068_36500</name>
</gene>
<evidence type="ECO:0000259" key="1">
    <source>
        <dbReference type="Pfam" id="PF13490"/>
    </source>
</evidence>
<sequence length="290" mass="31641">MNGLKVMTDECSLFSRCMSAYVDGELDPGHAVDMETHVLRCGTCSERVTFLRSMRASMKRTAERRVPDAMRARLHTAMLAEKRRVKEADREVSGGKLVHWKYAATLAAAAGVALTVAATKNQEDAISATPELARSGAASEMTVAAGMDSLLDDLVALHAHPLPPETTNPEELNRFDPLVGVPVRRPAFQPFVASFNGARVHAMRDQRAALLQYTVEGKHRVTVYVFDPRAVQLRATRLEPRVVRSRPVYVGRLRGYSVAAAEKSGVGYALATDLDDDRSAQLVLAAAAQQ</sequence>